<comment type="caution">
    <text evidence="2">The sequence shown here is derived from an EMBL/GenBank/DDBJ whole genome shotgun (WGS) entry which is preliminary data.</text>
</comment>
<dbReference type="AlphaFoldDB" id="A0A3M6VMF8"/>
<dbReference type="InterPro" id="IPR035940">
    <property type="entry name" value="CAP_sf"/>
</dbReference>
<gene>
    <name evidence="3" type="ORF">DD237_002261</name>
    <name evidence="2" type="ORF">DD238_008409</name>
</gene>
<dbReference type="Gene3D" id="3.40.33.10">
    <property type="entry name" value="CAP"/>
    <property type="match status" value="1"/>
</dbReference>
<sequence length="74" mass="8247">MTNIQTNELATDMMARVNKERVAHGLPQNAATTAQRHVKDQSKSDFMSNTGTSTPEKRVADGGYKWKVLRRAVT</sequence>
<proteinExistence type="predicted"/>
<evidence type="ECO:0000313" key="5">
    <source>
        <dbReference type="Proteomes" id="UP000286097"/>
    </source>
</evidence>
<accession>A0A3M6VMF8</accession>
<evidence type="ECO:0000313" key="2">
    <source>
        <dbReference type="EMBL" id="RMX68115.1"/>
    </source>
</evidence>
<feature type="region of interest" description="Disordered" evidence="1">
    <location>
        <begin position="26"/>
        <end position="58"/>
    </location>
</feature>
<dbReference type="Proteomes" id="UP000282087">
    <property type="component" value="Unassembled WGS sequence"/>
</dbReference>
<name>A0A3M6VMF8_9STRA</name>
<keyword evidence="4" id="KW-1185">Reference proteome</keyword>
<reference evidence="4 5" key="1">
    <citation type="submission" date="2018-06" db="EMBL/GenBank/DDBJ databases">
        <title>Comparative genomics of downy mildews reveals potential adaptations to biotrophy.</title>
        <authorList>
            <person name="Fletcher K."/>
            <person name="Klosterman S.J."/>
            <person name="Derevnina L."/>
            <person name="Martin F."/>
            <person name="Koike S."/>
            <person name="Reyes Chin-Wo S."/>
            <person name="Mou B."/>
            <person name="Michelmore R."/>
        </authorList>
    </citation>
    <scope>NUCLEOTIDE SEQUENCE [LARGE SCALE GENOMIC DNA]</scope>
    <source>
        <strain evidence="3 5">R13</strain>
        <strain evidence="2 4">R14</strain>
    </source>
</reference>
<evidence type="ECO:0008006" key="6">
    <source>
        <dbReference type="Google" id="ProtNLM"/>
    </source>
</evidence>
<dbReference type="Proteomes" id="UP000286097">
    <property type="component" value="Unassembled WGS sequence"/>
</dbReference>
<protein>
    <recommendedName>
        <fullName evidence="6">SCP domain-containing protein</fullName>
    </recommendedName>
</protein>
<evidence type="ECO:0000256" key="1">
    <source>
        <dbReference type="SAM" id="MobiDB-lite"/>
    </source>
</evidence>
<evidence type="ECO:0000313" key="4">
    <source>
        <dbReference type="Proteomes" id="UP000282087"/>
    </source>
</evidence>
<dbReference type="VEuPathDB" id="FungiDB:DD237_002261"/>
<evidence type="ECO:0000313" key="3">
    <source>
        <dbReference type="EMBL" id="RQM10702.1"/>
    </source>
</evidence>
<dbReference type="EMBL" id="QKXF01000554">
    <property type="protein sequence ID" value="RQM10702.1"/>
    <property type="molecule type" value="Genomic_DNA"/>
</dbReference>
<organism evidence="2 4">
    <name type="scientific">Peronospora effusa</name>
    <dbReference type="NCBI Taxonomy" id="542832"/>
    <lineage>
        <taxon>Eukaryota</taxon>
        <taxon>Sar</taxon>
        <taxon>Stramenopiles</taxon>
        <taxon>Oomycota</taxon>
        <taxon>Peronosporomycetes</taxon>
        <taxon>Peronosporales</taxon>
        <taxon>Peronosporaceae</taxon>
        <taxon>Peronospora</taxon>
    </lineage>
</organism>
<dbReference type="EMBL" id="QLLG01000120">
    <property type="protein sequence ID" value="RMX68115.1"/>
    <property type="molecule type" value="Genomic_DNA"/>
</dbReference>
<feature type="compositionally biased region" description="Polar residues" evidence="1">
    <location>
        <begin position="44"/>
        <end position="54"/>
    </location>
</feature>